<reference evidence="2" key="1">
    <citation type="submission" date="2023-06" db="EMBL/GenBank/DDBJ databases">
        <title>Genome-scale phylogeny and comparative genomics of the fungal order Sordariales.</title>
        <authorList>
            <consortium name="Lawrence Berkeley National Laboratory"/>
            <person name="Hensen N."/>
            <person name="Bonometti L."/>
            <person name="Westerberg I."/>
            <person name="Brannstrom I.O."/>
            <person name="Guillou S."/>
            <person name="Cros-Aarteil S."/>
            <person name="Calhoun S."/>
            <person name="Haridas S."/>
            <person name="Kuo A."/>
            <person name="Mondo S."/>
            <person name="Pangilinan J."/>
            <person name="Riley R."/>
            <person name="Labutti K."/>
            <person name="Andreopoulos B."/>
            <person name="Lipzen A."/>
            <person name="Chen C."/>
            <person name="Yanf M."/>
            <person name="Daum C."/>
            <person name="Ng V."/>
            <person name="Clum A."/>
            <person name="Steindorff A."/>
            <person name="Ohm R."/>
            <person name="Martin F."/>
            <person name="Silar P."/>
            <person name="Natvig D."/>
            <person name="Lalanne C."/>
            <person name="Gautier V."/>
            <person name="Ament-Velasquez S.L."/>
            <person name="Kruys A."/>
            <person name="Hutchinson M.I."/>
            <person name="Powell A.J."/>
            <person name="Barry K."/>
            <person name="Miller A.N."/>
            <person name="Grigoriev I.V."/>
            <person name="Debuchy R."/>
            <person name="Gladieux P."/>
            <person name="Thoren M.H."/>
            <person name="Johannesson H."/>
        </authorList>
    </citation>
    <scope>NUCLEOTIDE SEQUENCE</scope>
    <source>
        <strain evidence="2">SMH2532-1</strain>
    </source>
</reference>
<dbReference type="AlphaFoldDB" id="A0AA40CZ63"/>
<dbReference type="Proteomes" id="UP001174936">
    <property type="component" value="Unassembled WGS sequence"/>
</dbReference>
<feature type="compositionally biased region" description="Acidic residues" evidence="1">
    <location>
        <begin position="93"/>
        <end position="117"/>
    </location>
</feature>
<name>A0AA40CZ63_9PEZI</name>
<dbReference type="EMBL" id="JAULSV010000001">
    <property type="protein sequence ID" value="KAK0656826.1"/>
    <property type="molecule type" value="Genomic_DNA"/>
</dbReference>
<proteinExistence type="predicted"/>
<gene>
    <name evidence="2" type="ORF">B0T16DRAFT_46851</name>
</gene>
<sequence length="189" mass="21657">MCFHRRTLYQCNHFTWGKIYKACEVEKKFNAGEANEGCSQMWSHIFCTRAVEVDCEKCIKETKEIRNKISQAKDALRKLRETLAIKTDRCEDLASDSESDSDADESIDDETMSEIDVQDLKTPRRRGSGAGYDSDDVFAPTPNKGKGKPKVKRDVTPDPKHNLLYLPLLVQLPEGMRDMMNLEGLRERH</sequence>
<organism evidence="2 3">
    <name type="scientific">Cercophora newfieldiana</name>
    <dbReference type="NCBI Taxonomy" id="92897"/>
    <lineage>
        <taxon>Eukaryota</taxon>
        <taxon>Fungi</taxon>
        <taxon>Dikarya</taxon>
        <taxon>Ascomycota</taxon>
        <taxon>Pezizomycotina</taxon>
        <taxon>Sordariomycetes</taxon>
        <taxon>Sordariomycetidae</taxon>
        <taxon>Sordariales</taxon>
        <taxon>Lasiosphaeriaceae</taxon>
        <taxon>Cercophora</taxon>
    </lineage>
</organism>
<accession>A0AA40CZ63</accession>
<evidence type="ECO:0000313" key="2">
    <source>
        <dbReference type="EMBL" id="KAK0656826.1"/>
    </source>
</evidence>
<evidence type="ECO:0000256" key="1">
    <source>
        <dbReference type="SAM" id="MobiDB-lite"/>
    </source>
</evidence>
<evidence type="ECO:0000313" key="3">
    <source>
        <dbReference type="Proteomes" id="UP001174936"/>
    </source>
</evidence>
<protein>
    <submittedName>
        <fullName evidence="2">Uncharacterized protein</fullName>
    </submittedName>
</protein>
<feature type="region of interest" description="Disordered" evidence="1">
    <location>
        <begin position="91"/>
        <end position="159"/>
    </location>
</feature>
<comment type="caution">
    <text evidence="2">The sequence shown here is derived from an EMBL/GenBank/DDBJ whole genome shotgun (WGS) entry which is preliminary data.</text>
</comment>
<keyword evidence="3" id="KW-1185">Reference proteome</keyword>